<name>A0A975T4M9_9NOST</name>
<organism evidence="1 2">
    <name type="scientific">Richelia sinica FACHB-800</name>
    <dbReference type="NCBI Taxonomy" id="1357546"/>
    <lineage>
        <taxon>Bacteria</taxon>
        <taxon>Bacillati</taxon>
        <taxon>Cyanobacteriota</taxon>
        <taxon>Cyanophyceae</taxon>
        <taxon>Nostocales</taxon>
        <taxon>Nostocaceae</taxon>
        <taxon>Richelia</taxon>
    </lineage>
</organism>
<accession>A0A975T4M9</accession>
<reference evidence="1" key="1">
    <citation type="submission" date="2017-04" db="EMBL/GenBank/DDBJ databases">
        <title>Genome deletions in a multicellular cyanobacterial endosymbiont for morphological adaptation in marine diatoms.</title>
        <authorList>
            <person name="Wang Y."/>
            <person name="Gao H."/>
            <person name="Li R."/>
            <person name="Xu X."/>
        </authorList>
    </citation>
    <scope>NUCLEOTIDE SEQUENCE</scope>
    <source>
        <strain evidence="1">FACHB 800</strain>
    </source>
</reference>
<gene>
    <name evidence="1" type="ORF">B6N60_00812</name>
</gene>
<dbReference type="Proteomes" id="UP000683511">
    <property type="component" value="Chromosome"/>
</dbReference>
<evidence type="ECO:0008006" key="3">
    <source>
        <dbReference type="Google" id="ProtNLM"/>
    </source>
</evidence>
<evidence type="ECO:0000313" key="1">
    <source>
        <dbReference type="EMBL" id="QXE22131.1"/>
    </source>
</evidence>
<sequence>MRDNMVRLVVIAILLMLVTACSTLVLIPTPELVQKAIALQLEQTEKQLSEKLGVDFQQFDIKRLSIKQQKSFSVENLPAYRVSGTYDLTVKLPNRSFTQAKKPFDLYLQIQREGKSWRLLLPESTDPDKPPVWHSYLIL</sequence>
<keyword evidence="2" id="KW-1185">Reference proteome</keyword>
<dbReference type="PROSITE" id="PS51257">
    <property type="entry name" value="PROKAR_LIPOPROTEIN"/>
    <property type="match status" value="1"/>
</dbReference>
<proteinExistence type="predicted"/>
<protein>
    <recommendedName>
        <fullName evidence="3">Lipoprotein</fullName>
    </recommendedName>
</protein>
<dbReference type="KEGG" id="rsin:B6N60_00812"/>
<evidence type="ECO:0000313" key="2">
    <source>
        <dbReference type="Proteomes" id="UP000683511"/>
    </source>
</evidence>
<dbReference type="AlphaFoldDB" id="A0A975T4M9"/>
<dbReference type="EMBL" id="CP021056">
    <property type="protein sequence ID" value="QXE22131.1"/>
    <property type="molecule type" value="Genomic_DNA"/>
</dbReference>